<sequence>MKEYPYRKMNEMREILEVLQMPSKLKNTRTILTLLAVARVKEKSKWSQVEESYARTHDMIVFMNEYYPNKGGTDLKRGGYSENSRETIRDDSVSPLCSMAVMEHNGAKSQSEKSSYRLTKEFATLLRAYGTENWEEELCYYCETHQTYEEKYSQIRQVDKGLSVLYNGEQFHLKRSAHNKLQAAILEEFVPIFVSGAKLLYIGDTKKRELVKDVEFLNELNITVLEHAMLPDLILYQEEKKWLLFIEAYTSTGELTIERVSKIKEYCKDCPKDIEIIFVTAFQTMKKCQQKFLSIAWDTEIWVAEEPTHMIHKNGNKFLDAHSNTISKNK</sequence>
<dbReference type="Pfam" id="PF17728">
    <property type="entry name" value="BsuBI_PstI_RE_N"/>
    <property type="match status" value="1"/>
</dbReference>
<dbReference type="InterPro" id="IPR041454">
    <property type="entry name" value="BsuBI/PstI_N"/>
</dbReference>
<dbReference type="STRING" id="166486.ERS852572_00796"/>
<feature type="domain" description="BsuBI/PstI restriction endonuclease" evidence="1">
    <location>
        <begin position="166"/>
        <end position="315"/>
    </location>
</feature>
<keyword evidence="3" id="KW-0378">Hydrolase</keyword>
<keyword evidence="3" id="KW-0255">Endonuclease</keyword>
<evidence type="ECO:0000313" key="3">
    <source>
        <dbReference type="EMBL" id="CUM85574.1"/>
    </source>
</evidence>
<feature type="domain" description="BsuBI/PstI restriction endonuclease HTH" evidence="2">
    <location>
        <begin position="7"/>
        <end position="146"/>
    </location>
</feature>
<dbReference type="PaxDb" id="166486-ERS852572_00796"/>
<dbReference type="GO" id="GO:0003677">
    <property type="term" value="F:DNA binding"/>
    <property type="evidence" value="ECO:0007669"/>
    <property type="project" value="InterPro"/>
</dbReference>
<name>A0A173S541_9FIRM</name>
<dbReference type="EMBL" id="CYXZ01000005">
    <property type="protein sequence ID" value="CUM85574.1"/>
    <property type="molecule type" value="Genomic_DNA"/>
</dbReference>
<dbReference type="InterPro" id="IPR041962">
    <property type="entry name" value="BsuBI/PstI_N_sf"/>
</dbReference>
<organism evidence="3 4">
    <name type="scientific">Roseburia intestinalis</name>
    <dbReference type="NCBI Taxonomy" id="166486"/>
    <lineage>
        <taxon>Bacteria</taxon>
        <taxon>Bacillati</taxon>
        <taxon>Bacillota</taxon>
        <taxon>Clostridia</taxon>
        <taxon>Lachnospirales</taxon>
        <taxon>Lachnospiraceae</taxon>
        <taxon>Roseburia</taxon>
    </lineage>
</organism>
<evidence type="ECO:0000259" key="2">
    <source>
        <dbReference type="Pfam" id="PF17728"/>
    </source>
</evidence>
<dbReference type="GO" id="GO:0009307">
    <property type="term" value="P:DNA restriction-modification system"/>
    <property type="evidence" value="ECO:0007669"/>
    <property type="project" value="InterPro"/>
</dbReference>
<dbReference type="RefSeq" id="WP_022111829.1">
    <property type="nucleotide sequence ID" value="NZ_CABIYH010000005.1"/>
</dbReference>
<dbReference type="InterPro" id="IPR009528">
    <property type="entry name" value="Restrct_endonuc_II_BsuBI_C"/>
</dbReference>
<dbReference type="Pfam" id="PF06616">
    <property type="entry name" value="BsuBI_PstI_RE"/>
    <property type="match status" value="1"/>
</dbReference>
<dbReference type="OrthoDB" id="9798907at2"/>
<gene>
    <name evidence="3" type="ORF">ERS852572_00796</name>
</gene>
<keyword evidence="3" id="KW-0540">Nuclease</keyword>
<dbReference type="GO" id="GO:0000287">
    <property type="term" value="F:magnesium ion binding"/>
    <property type="evidence" value="ECO:0007669"/>
    <property type="project" value="InterPro"/>
</dbReference>
<reference evidence="3 4" key="1">
    <citation type="submission" date="2015-09" db="EMBL/GenBank/DDBJ databases">
        <authorList>
            <consortium name="Pathogen Informatics"/>
        </authorList>
    </citation>
    <scope>NUCLEOTIDE SEQUENCE [LARGE SCALE GENOMIC DNA]</scope>
    <source>
        <strain evidence="3 4">2789STDY5834960</strain>
    </source>
</reference>
<accession>A0A173S541</accession>
<evidence type="ECO:0000313" key="4">
    <source>
        <dbReference type="Proteomes" id="UP000095350"/>
    </source>
</evidence>
<dbReference type="Gene3D" id="1.10.10.1820">
    <property type="entry name" value="BsuBI/PstI restriction endonuclease-like"/>
    <property type="match status" value="1"/>
</dbReference>
<proteinExistence type="predicted"/>
<evidence type="ECO:0000259" key="1">
    <source>
        <dbReference type="Pfam" id="PF06616"/>
    </source>
</evidence>
<dbReference type="Gene3D" id="3.40.1350.80">
    <property type="match status" value="1"/>
</dbReference>
<dbReference type="InterPro" id="IPR041963">
    <property type="entry name" value="BsuBI/PstI_C_sf"/>
</dbReference>
<protein>
    <submittedName>
        <fullName evidence="3">BsuBI/PstI restriction endonuclease C-terminus</fullName>
    </submittedName>
</protein>
<dbReference type="AlphaFoldDB" id="A0A173S541"/>
<dbReference type="Proteomes" id="UP000095350">
    <property type="component" value="Unassembled WGS sequence"/>
</dbReference>
<dbReference type="GO" id="GO:0009036">
    <property type="term" value="F:type II site-specific deoxyribonuclease activity"/>
    <property type="evidence" value="ECO:0007669"/>
    <property type="project" value="InterPro"/>
</dbReference>